<organism evidence="2 3">
    <name type="scientific">Streptomyces nitrosporeus</name>
    <dbReference type="NCBI Taxonomy" id="28894"/>
    <lineage>
        <taxon>Bacteria</taxon>
        <taxon>Bacillati</taxon>
        <taxon>Actinomycetota</taxon>
        <taxon>Actinomycetes</taxon>
        <taxon>Kitasatosporales</taxon>
        <taxon>Streptomycetaceae</taxon>
        <taxon>Streptomyces</taxon>
    </lineage>
</organism>
<dbReference type="SUPFAM" id="SSF82771">
    <property type="entry name" value="GIY-YIG endonuclease"/>
    <property type="match status" value="1"/>
</dbReference>
<dbReference type="Gene3D" id="3.40.1440.10">
    <property type="entry name" value="GIY-YIG endonuclease"/>
    <property type="match status" value="1"/>
</dbReference>
<reference evidence="2 3" key="1">
    <citation type="submission" date="2017-09" db="EMBL/GenBank/DDBJ databases">
        <authorList>
            <person name="Lee N."/>
            <person name="Cho B.-K."/>
        </authorList>
    </citation>
    <scope>NUCLEOTIDE SEQUENCE [LARGE SCALE GENOMIC DNA]</scope>
    <source>
        <strain evidence="2 3">ATCC 12769</strain>
    </source>
</reference>
<evidence type="ECO:0000259" key="1">
    <source>
        <dbReference type="PROSITE" id="PS50164"/>
    </source>
</evidence>
<gene>
    <name evidence="2" type="ORF">CP967_18485</name>
</gene>
<dbReference type="InterPro" id="IPR000305">
    <property type="entry name" value="GIY-YIG_endonuc"/>
</dbReference>
<dbReference type="OrthoDB" id="8481709at2"/>
<evidence type="ECO:0000313" key="3">
    <source>
        <dbReference type="Proteomes" id="UP000326178"/>
    </source>
</evidence>
<name>A0A5J6FBE2_9ACTN</name>
<dbReference type="EMBL" id="CP023702">
    <property type="protein sequence ID" value="QEU73718.1"/>
    <property type="molecule type" value="Genomic_DNA"/>
</dbReference>
<evidence type="ECO:0000313" key="2">
    <source>
        <dbReference type="EMBL" id="QEU73718.1"/>
    </source>
</evidence>
<dbReference type="InterPro" id="IPR035901">
    <property type="entry name" value="GIY-YIG_endonuc_sf"/>
</dbReference>
<dbReference type="RefSeq" id="WP_150489027.1">
    <property type="nucleotide sequence ID" value="NZ_BMUV01000015.1"/>
</dbReference>
<sequence length="136" mass="15339">MVVGGAGAEVRDENALLEAPALAVDGSVPYRPSQSLAVPRQGGVYVIHDMRGSLYIGRSDNLYHRFHAHYEYSHNQRLRRALRRPAGCICFSWVLAHGEHQKALEQRLIRDLHPLCNHIRYTTTKESEHGDHCSGD</sequence>
<dbReference type="KEGG" id="snk:CP967_18485"/>
<dbReference type="PROSITE" id="PS50164">
    <property type="entry name" value="GIY_YIG"/>
    <property type="match status" value="1"/>
</dbReference>
<protein>
    <submittedName>
        <fullName evidence="2">GIY-YIG nuclease family protein</fullName>
    </submittedName>
</protein>
<dbReference type="AlphaFoldDB" id="A0A5J6FBE2"/>
<feature type="domain" description="GIY-YIG" evidence="1">
    <location>
        <begin position="40"/>
        <end position="118"/>
    </location>
</feature>
<proteinExistence type="predicted"/>
<dbReference type="Pfam" id="PF01541">
    <property type="entry name" value="GIY-YIG"/>
    <property type="match status" value="1"/>
</dbReference>
<dbReference type="Proteomes" id="UP000326178">
    <property type="component" value="Chromosome"/>
</dbReference>
<accession>A0A5J6FBE2</accession>
<keyword evidence="3" id="KW-1185">Reference proteome</keyword>